<dbReference type="Gene3D" id="1.10.357.90">
    <property type="match status" value="1"/>
</dbReference>
<dbReference type="AlphaFoldDB" id="A0AA43QZX0"/>
<evidence type="ECO:0000256" key="13">
    <source>
        <dbReference type="RuleBase" id="RU365061"/>
    </source>
</evidence>
<gene>
    <name evidence="16" type="primary">EST2</name>
    <name evidence="16" type="ORF">OHK93_005113</name>
</gene>
<reference evidence="16" key="1">
    <citation type="journal article" date="2023" name="Genome Biol. Evol.">
        <title>First Whole Genome Sequence and Flow Cytometry Genome Size Data for the Lichen-Forming Fungus Ramalina farinacea (Ascomycota).</title>
        <authorList>
            <person name="Llewellyn T."/>
            <person name="Mian S."/>
            <person name="Hill R."/>
            <person name="Leitch I.J."/>
            <person name="Gaya E."/>
        </authorList>
    </citation>
    <scope>NUCLEOTIDE SEQUENCE</scope>
    <source>
        <strain evidence="16">LIQ254RAFAR</strain>
    </source>
</reference>
<keyword evidence="10 13" id="KW-0695">RNA-directed DNA polymerase</keyword>
<comment type="catalytic activity">
    <reaction evidence="12 13">
        <text>DNA(n) + a 2'-deoxyribonucleoside 5'-triphosphate = DNA(n+1) + diphosphate</text>
        <dbReference type="Rhea" id="RHEA:22508"/>
        <dbReference type="Rhea" id="RHEA-COMP:17339"/>
        <dbReference type="Rhea" id="RHEA-COMP:17340"/>
        <dbReference type="ChEBI" id="CHEBI:33019"/>
        <dbReference type="ChEBI" id="CHEBI:61560"/>
        <dbReference type="ChEBI" id="CHEBI:173112"/>
        <dbReference type="EC" id="2.7.7.49"/>
    </reaction>
</comment>
<evidence type="ECO:0000256" key="1">
    <source>
        <dbReference type="ARBA" id="ARBA00008001"/>
    </source>
</evidence>
<keyword evidence="4 13" id="KW-0158">Chromosome</keyword>
<comment type="caution">
    <text evidence="16">The sequence shown here is derived from an EMBL/GenBank/DDBJ whole genome shotgun (WGS) entry which is preliminary data.</text>
</comment>
<keyword evidence="11 13" id="KW-0539">Nucleus</keyword>
<dbReference type="InterPro" id="IPR021891">
    <property type="entry name" value="Telomerase_RBD"/>
</dbReference>
<comment type="subcellular location">
    <subcellularLocation>
        <location evidence="13">Nucleus</location>
    </subcellularLocation>
    <subcellularLocation>
        <location evidence="13">Chromosome</location>
        <location evidence="13">Telomere</location>
    </subcellularLocation>
</comment>
<dbReference type="GO" id="GO:0070034">
    <property type="term" value="F:telomerase RNA binding"/>
    <property type="evidence" value="ECO:0007669"/>
    <property type="project" value="TreeGrafter"/>
</dbReference>
<dbReference type="CDD" id="cd01648">
    <property type="entry name" value="TERT"/>
    <property type="match status" value="1"/>
</dbReference>
<dbReference type="PANTHER" id="PTHR12066:SF0">
    <property type="entry name" value="TELOMERASE REVERSE TRANSCRIPTASE"/>
    <property type="match status" value="1"/>
</dbReference>
<evidence type="ECO:0000259" key="15">
    <source>
        <dbReference type="PROSITE" id="PS50878"/>
    </source>
</evidence>
<evidence type="ECO:0000256" key="6">
    <source>
        <dbReference type="ARBA" id="ARBA00022695"/>
    </source>
</evidence>
<proteinExistence type="inferred from homology"/>
<dbReference type="InterPro" id="IPR000477">
    <property type="entry name" value="RT_dom"/>
</dbReference>
<keyword evidence="17" id="KW-1185">Reference proteome</keyword>
<protein>
    <recommendedName>
        <fullName evidence="3 13">Telomerase reverse transcriptase</fullName>
        <ecNumber evidence="2 13">2.7.7.49</ecNumber>
    </recommendedName>
    <alternativeName>
        <fullName evidence="13">Telomerase catalytic subunit</fullName>
    </alternativeName>
</protein>
<evidence type="ECO:0000313" key="17">
    <source>
        <dbReference type="Proteomes" id="UP001161017"/>
    </source>
</evidence>
<comment type="function">
    <text evidence="13">Telomerase is a ribonucleoprotein enzyme essential for the replication of chromosome termini in most eukaryotes. It elongates telomeres. It is a reverse transcriptase that adds simple sequence repeats to chromosome ends by copying a template sequence within the RNA component of the enzyme.</text>
</comment>
<dbReference type="SUPFAM" id="SSF56672">
    <property type="entry name" value="DNA/RNA polymerases"/>
    <property type="match status" value="1"/>
</dbReference>
<dbReference type="InterPro" id="IPR003545">
    <property type="entry name" value="Telomerase_RT"/>
</dbReference>
<evidence type="ECO:0000256" key="8">
    <source>
        <dbReference type="ARBA" id="ARBA00022842"/>
    </source>
</evidence>
<feature type="compositionally biased region" description="Polar residues" evidence="14">
    <location>
        <begin position="24"/>
        <end position="33"/>
    </location>
</feature>
<dbReference type="SMART" id="SM00975">
    <property type="entry name" value="Telomerase_RBD"/>
    <property type="match status" value="1"/>
</dbReference>
<evidence type="ECO:0000256" key="11">
    <source>
        <dbReference type="ARBA" id="ARBA00023242"/>
    </source>
</evidence>
<dbReference type="GO" id="GO:0042162">
    <property type="term" value="F:telomeric DNA binding"/>
    <property type="evidence" value="ECO:0007669"/>
    <property type="project" value="TreeGrafter"/>
</dbReference>
<evidence type="ECO:0000256" key="2">
    <source>
        <dbReference type="ARBA" id="ARBA00012493"/>
    </source>
</evidence>
<accession>A0AA43QZX0</accession>
<comment type="similarity">
    <text evidence="1 13">Belongs to the reverse transcriptase family. Telomerase subfamily.</text>
</comment>
<feature type="region of interest" description="Disordered" evidence="14">
    <location>
        <begin position="473"/>
        <end position="526"/>
    </location>
</feature>
<evidence type="ECO:0000256" key="7">
    <source>
        <dbReference type="ARBA" id="ARBA00022723"/>
    </source>
</evidence>
<dbReference type="PROSITE" id="PS50878">
    <property type="entry name" value="RT_POL"/>
    <property type="match status" value="1"/>
</dbReference>
<evidence type="ECO:0000256" key="12">
    <source>
        <dbReference type="ARBA" id="ARBA00048173"/>
    </source>
</evidence>
<organism evidence="16 17">
    <name type="scientific">Ramalina farinacea</name>
    <dbReference type="NCBI Taxonomy" id="258253"/>
    <lineage>
        <taxon>Eukaryota</taxon>
        <taxon>Fungi</taxon>
        <taxon>Dikarya</taxon>
        <taxon>Ascomycota</taxon>
        <taxon>Pezizomycotina</taxon>
        <taxon>Lecanoromycetes</taxon>
        <taxon>OSLEUM clade</taxon>
        <taxon>Lecanoromycetidae</taxon>
        <taxon>Lecanorales</taxon>
        <taxon>Lecanorineae</taxon>
        <taxon>Ramalinaceae</taxon>
        <taxon>Ramalina</taxon>
    </lineage>
</organism>
<feature type="region of interest" description="Disordered" evidence="14">
    <location>
        <begin position="1"/>
        <end position="33"/>
    </location>
</feature>
<dbReference type="Proteomes" id="UP001161017">
    <property type="component" value="Unassembled WGS sequence"/>
</dbReference>
<evidence type="ECO:0000256" key="14">
    <source>
        <dbReference type="SAM" id="MobiDB-lite"/>
    </source>
</evidence>
<keyword evidence="9 13" id="KW-0779">Telomere</keyword>
<keyword evidence="6 13" id="KW-0548">Nucleotidyltransferase</keyword>
<name>A0AA43QZX0_9LECA</name>
<keyword evidence="8 13" id="KW-0460">Magnesium</keyword>
<dbReference type="GO" id="GO:0007004">
    <property type="term" value="P:telomere maintenance via telomerase"/>
    <property type="evidence" value="ECO:0007669"/>
    <property type="project" value="TreeGrafter"/>
</dbReference>
<dbReference type="Pfam" id="PF21399">
    <property type="entry name" value="TERT_C"/>
    <property type="match status" value="1"/>
</dbReference>
<dbReference type="InterPro" id="IPR043502">
    <property type="entry name" value="DNA/RNA_pol_sf"/>
</dbReference>
<dbReference type="GO" id="GO:0046872">
    <property type="term" value="F:metal ion binding"/>
    <property type="evidence" value="ECO:0007669"/>
    <property type="project" value="UniProtKB-KW"/>
</dbReference>
<dbReference type="Gene3D" id="3.30.70.2630">
    <property type="match status" value="1"/>
</dbReference>
<evidence type="ECO:0000256" key="3">
    <source>
        <dbReference type="ARBA" id="ARBA00016182"/>
    </source>
</evidence>
<dbReference type="Gene3D" id="1.10.132.70">
    <property type="match status" value="1"/>
</dbReference>
<dbReference type="EMBL" id="JAPUFD010000025">
    <property type="protein sequence ID" value="MDI1493325.1"/>
    <property type="molecule type" value="Genomic_DNA"/>
</dbReference>
<sequence length="1214" mass="136146">MTRKRKRAGNLVASSSKRVKGRQDSISPQVPTTHPTLSLYYPQVLTLRNFLISTLPTAARIRRRRIAYLGRRPIPSAAGDGPLAPDRGFNIGSNAGDSSHVADAGLSHLLDSVLVCAAVNALPGPSQSNRAQDFDLFSQQVTLTAGESCTPRSSCQSDLVDFAIWLLFNRLHRDANRPPHVLCHGYQRAQAPRSTNENHGALAGIPGIVARYPNNNVSTLKNGAWSGLLALLGQEGDRIMLDILLHCGLFMLCSGGNGNCYQLSGETSQRKPGPRALTISGVALSEMTPLEITSRPVEGVELDLSRTSSHRPSLAKAGEPRLPGSIHFVRSRMLYARPALNAKAEVTFGLRHIHALNRYSDSTNMFHTVRMLKYIFPRQFKLHNAFTSKVDSRETVQPFKDYTLREQEIASSEAILKRRSPALQNAELRVPKRLRGCCTRLVQDLQRRNSHCAYYELLKHYCPIFSHAGKAARGPQSQATRQIQSITGDPCSKGGQKSSMRSRSQEIKKFESTGNPKPDQSASAIGPSASSIELATSQAQVSAFSRACLANLVPDAFWGDGEGGQSNKSIVMHNVDRFVKLRRFEVLSLHKVFQGMQVRRPVVSPSPISKSDTAKRNELFLEYLYYVFDSILIPLIRSNFHVTESNVHQNRLLYFRHDVWRALTEPALTEIKASMFEELHTTQARKLLDARKLGFSQIRLLPKASGFRPIANLRRRVTKLQHGRVALGRSINSIMRPVLDVFDLERRRVPSLVGNALFSVGDVYAKLKAFQRSLQGNGRGQKRLYFVKADAKSCFDTIPQASVMQLMASIASEDVYRISRHSEVKRTRSDHYRLDEEQNTSKPARKFVSKARCSTDFAEFDEWLAQERMVEKKDVVFIDGVVQQAQQKDVILGLLGEHVQNNIVKIGKKFFRQKAGIPQGSVLSSLLCNLFYAEMERECFPFLKKDESLLLRLIDDFLLITTEKAVATRFLQTLHNGVETYGIEVNPCKSLANFAVEVNGQRVAQCSDARAFPYCGSMIDMRSLEISKDRSRRTKTCLADSLTVEPSKVPGRTFYRKALNAFKIQTHKMLLDTTFNRPSRVLQTLYENFFEVGMKFFRYIKGMVKGAQPHMELLVGTIDDLTGLAHVLVKAKHNAVSTAQMGEYQCTVSKRQIAWLASQAFRQVLNPKQSRYGELLAWLEEASTNAMPSTNRKELLKLHRIVRRGNTAFAGYKY</sequence>
<dbReference type="InterPro" id="IPR049139">
    <property type="entry name" value="TERT_C"/>
</dbReference>
<feature type="compositionally biased region" description="Polar residues" evidence="14">
    <location>
        <begin position="475"/>
        <end position="487"/>
    </location>
</feature>
<dbReference type="Pfam" id="PF00078">
    <property type="entry name" value="RVT_1"/>
    <property type="match status" value="1"/>
</dbReference>
<dbReference type="EC" id="2.7.7.49" evidence="2 13"/>
<dbReference type="PANTHER" id="PTHR12066">
    <property type="entry name" value="TELOMERASE REVERSE TRANSCRIPTASE"/>
    <property type="match status" value="1"/>
</dbReference>
<dbReference type="GO" id="GO:0003720">
    <property type="term" value="F:telomerase activity"/>
    <property type="evidence" value="ECO:0007669"/>
    <property type="project" value="InterPro"/>
</dbReference>
<evidence type="ECO:0000256" key="10">
    <source>
        <dbReference type="ARBA" id="ARBA00022918"/>
    </source>
</evidence>
<evidence type="ECO:0000256" key="5">
    <source>
        <dbReference type="ARBA" id="ARBA00022679"/>
    </source>
</evidence>
<keyword evidence="7 13" id="KW-0479">Metal-binding</keyword>
<evidence type="ECO:0000313" key="16">
    <source>
        <dbReference type="EMBL" id="MDI1493325.1"/>
    </source>
</evidence>
<dbReference type="Pfam" id="PF12009">
    <property type="entry name" value="Telomerase_RBD"/>
    <property type="match status" value="1"/>
</dbReference>
<evidence type="ECO:0000256" key="9">
    <source>
        <dbReference type="ARBA" id="ARBA00022895"/>
    </source>
</evidence>
<dbReference type="GO" id="GO:0000333">
    <property type="term" value="C:telomerase catalytic core complex"/>
    <property type="evidence" value="ECO:0007669"/>
    <property type="project" value="TreeGrafter"/>
</dbReference>
<feature type="domain" description="Reverse transcriptase" evidence="15">
    <location>
        <begin position="682"/>
        <end position="1019"/>
    </location>
</feature>
<keyword evidence="5 13" id="KW-0808">Transferase</keyword>
<dbReference type="GO" id="GO:0000781">
    <property type="term" value="C:chromosome, telomeric region"/>
    <property type="evidence" value="ECO:0007669"/>
    <property type="project" value="UniProtKB-SubCell"/>
</dbReference>
<dbReference type="PRINTS" id="PR01365">
    <property type="entry name" value="TELOMERASERT"/>
</dbReference>
<evidence type="ECO:0000256" key="4">
    <source>
        <dbReference type="ARBA" id="ARBA00022454"/>
    </source>
</evidence>